<evidence type="ECO:0000256" key="7">
    <source>
        <dbReference type="ARBA" id="ARBA00022837"/>
    </source>
</evidence>
<organism evidence="16 17">
    <name type="scientific">Orchesella cincta</name>
    <name type="common">Springtail</name>
    <name type="synonym">Podura cincta</name>
    <dbReference type="NCBI Taxonomy" id="48709"/>
    <lineage>
        <taxon>Eukaryota</taxon>
        <taxon>Metazoa</taxon>
        <taxon>Ecdysozoa</taxon>
        <taxon>Arthropoda</taxon>
        <taxon>Hexapoda</taxon>
        <taxon>Collembola</taxon>
        <taxon>Entomobryomorpha</taxon>
        <taxon>Entomobryoidea</taxon>
        <taxon>Orchesellidae</taxon>
        <taxon>Orchesellinae</taxon>
        <taxon>Orchesella</taxon>
    </lineage>
</organism>
<dbReference type="OrthoDB" id="431720at2759"/>
<evidence type="ECO:0000256" key="1">
    <source>
        <dbReference type="ARBA" id="ARBA00004141"/>
    </source>
</evidence>
<dbReference type="InterPro" id="IPR027359">
    <property type="entry name" value="Volt_channel_dom_sf"/>
</dbReference>
<dbReference type="Pfam" id="PF00520">
    <property type="entry name" value="Ion_trans"/>
    <property type="match status" value="3"/>
</dbReference>
<feature type="domain" description="Voltage-dependent calcium channel alpha-1 subunit IQ" evidence="15">
    <location>
        <begin position="1089"/>
        <end position="1123"/>
    </location>
</feature>
<dbReference type="Pfam" id="PF16905">
    <property type="entry name" value="GPHH"/>
    <property type="match status" value="1"/>
</dbReference>
<dbReference type="GO" id="GO:0005891">
    <property type="term" value="C:voltage-gated calcium channel complex"/>
    <property type="evidence" value="ECO:0007669"/>
    <property type="project" value="TreeGrafter"/>
</dbReference>
<keyword evidence="17" id="KW-1185">Reference proteome</keyword>
<keyword evidence="3" id="KW-0109">Calcium transport</keyword>
<dbReference type="SUPFAM" id="SSF81324">
    <property type="entry name" value="Voltage-gated potassium channels"/>
    <property type="match status" value="3"/>
</dbReference>
<keyword evidence="12" id="KW-0407">Ion channel</keyword>
<evidence type="ECO:0000256" key="11">
    <source>
        <dbReference type="ARBA" id="ARBA00023136"/>
    </source>
</evidence>
<dbReference type="FunFam" id="1.10.287.70:FF:000117">
    <property type="entry name" value="Voltage-gated Ca2+ channel, alpha subunit"/>
    <property type="match status" value="1"/>
</dbReference>
<comment type="caution">
    <text evidence="16">The sequence shown here is derived from an EMBL/GenBank/DDBJ whole genome shotgun (WGS) entry which is preliminary data.</text>
</comment>
<keyword evidence="6" id="KW-0677">Repeat</keyword>
<feature type="compositionally biased region" description="Basic and acidic residues" evidence="13">
    <location>
        <begin position="370"/>
        <end position="380"/>
    </location>
</feature>
<keyword evidence="7" id="KW-0106">Calcium</keyword>
<evidence type="ECO:0000256" key="2">
    <source>
        <dbReference type="ARBA" id="ARBA00022448"/>
    </source>
</evidence>
<keyword evidence="11 14" id="KW-0472">Membrane</keyword>
<dbReference type="EMBL" id="LJIJ01006772">
    <property type="protein sequence ID" value="ODM86917.1"/>
    <property type="molecule type" value="Genomic_DNA"/>
</dbReference>
<dbReference type="PANTHER" id="PTHR45628:SF1">
    <property type="entry name" value="VOLTAGE-DEPENDENT CALCIUM CHANNEL TYPE D SUBUNIT ALPHA-1"/>
    <property type="match status" value="1"/>
</dbReference>
<feature type="transmembrane region" description="Helical" evidence="14">
    <location>
        <begin position="930"/>
        <end position="954"/>
    </location>
</feature>
<dbReference type="GO" id="GO:0098703">
    <property type="term" value="P:calcium ion import across plasma membrane"/>
    <property type="evidence" value="ECO:0007669"/>
    <property type="project" value="TreeGrafter"/>
</dbReference>
<keyword evidence="10" id="KW-0406">Ion transport</keyword>
<reference evidence="16 17" key="1">
    <citation type="journal article" date="2016" name="Genome Biol. Evol.">
        <title>Gene Family Evolution Reflects Adaptation to Soil Environmental Stressors in the Genome of the Collembolan Orchesella cincta.</title>
        <authorList>
            <person name="Faddeeva-Vakhrusheva A."/>
            <person name="Derks M.F."/>
            <person name="Anvar S.Y."/>
            <person name="Agamennone V."/>
            <person name="Suring W."/>
            <person name="Smit S."/>
            <person name="van Straalen N.M."/>
            <person name="Roelofs D."/>
        </authorList>
    </citation>
    <scope>NUCLEOTIDE SEQUENCE [LARGE SCALE GENOMIC DNA]</scope>
    <source>
        <tissue evidence="16">Mixed pool</tissue>
    </source>
</reference>
<dbReference type="PANTHER" id="PTHR45628">
    <property type="entry name" value="VOLTAGE-DEPENDENT CALCIUM CHANNEL TYPE A SUBUNIT ALPHA-1"/>
    <property type="match status" value="1"/>
</dbReference>
<feature type="region of interest" description="Disordered" evidence="13">
    <location>
        <begin position="282"/>
        <end position="353"/>
    </location>
</feature>
<dbReference type="Gene3D" id="1.20.120.350">
    <property type="entry name" value="Voltage-gated potassium channels. Chain C"/>
    <property type="match status" value="2"/>
</dbReference>
<keyword evidence="5 14" id="KW-0812">Transmembrane</keyword>
<evidence type="ECO:0000259" key="15">
    <source>
        <dbReference type="SMART" id="SM01062"/>
    </source>
</evidence>
<accession>A0A1D2M1S9</accession>
<dbReference type="Gene3D" id="1.10.287.70">
    <property type="match status" value="3"/>
</dbReference>
<sequence length="1269" mass="145715">DKSSSSSYLSQMIKSQAFYWTIIVLVFLNTVVAATEHYNQPKCWMNSKKLRISFLLCFSLWKMILKMYSLGFSVSEYILNAFYYYICRRYFVSLFNRFDCFATISSIVEIALVKTNVIPPIGVSVLRCVRLLRVFKVTRYWKALSNLVASLLNSIQSIASLLFLLFLFMMIFALLGHGRCLGGKFNNDPTDFKTQDKFRTLFSLRHCLPGDMNRWRLNGRINVTSLKKAAIGGGGLGQGISRQPFNFIRTVFVNYNFAQKRLLAPLAVGAQLGRCGNEVEQRKMRSAEESPASQAGRRGRWGSSRKRRKKREKRRASIRKEEGRNKKMGKGRNLDNRKESVRDATSRASKTLPKMDFTLRASKEVRTCRDSVKMGSEKVPKKISNMPNPDSECLGDLEAERSPLTTLPAQSKLLKQNSDLNFFQPTVFTMRRLVSKKTDLYGSSSKQKGRHFCRGFCQANISRDWFRRSACSLIFSFFLHFRVQVSFSNHQKISQACVRCSSVPSARYLIRAKGLKRVIQCMIVAIKTIGNIVIVTNLLQFMYAVIGVQLFKGALFECTDPSKKSLEECQGEFIAYDDGKTYKPIVEDREWVNNPFNFDSVPNGMLTLFAVSTFEGWPQMLYKSIDSAGENQGPIYNNRMLVAAFYISYLIVISFFMINIFVGFVILTFQNEGEQEYKHCDLEKNQRNCLEFALNAKPIKKYIPTNRFQYQVWSIVSSQPFDYISFGLIILNTISLGMKFYNQPAWYTEFLEYGNIFFTIAFTIELVLKLLAFGVKMYCNDTWNVFDFLIVVGSYIDIIFAEVNISFFRLFRVGRLIKLLNKSEGIRTILWTFIKSLQALPYVILLIVLLFFIYAIVGMQIFGKIALDEASEIHRNNNFQTFGNAVLLLFRCATGEAWQEVMLACSGGEHVKCFHPPLAEEKDECGNDFAFPYFISFFVSCSFLVLNLFVAVIMDNFDYLTRDWSILGAHHLGEFIQHWSEYDPDATGKIRHDDVVNLLRKINPPLGFGRLCPRRRACKRLVAMNMPMNPDGTVNFNATIFALVRTGLQVKTEGNIMEADAELRRTLLSLWRDVDPRLLNQVVPPPEVLDEVTVGKFYASVLIQEQYRKYHRKKMKCLEDEGQGGKGGIEAFKLQVKLISFWGNLRQFGSDFTVVDNILQAGLRMLHEKDPKVRRRTSAVLVPPLGNEFDVQHRVMQAFSTKRNHLLFGKDHRGEKKSRLASKIAQLTGEREDIAFSLETGQFLYRPRNKYIQEEDLSHITILDKLEET</sequence>
<evidence type="ECO:0000256" key="14">
    <source>
        <dbReference type="SAM" id="Phobius"/>
    </source>
</evidence>
<feature type="transmembrane region" description="Helical" evidence="14">
    <location>
        <begin position="641"/>
        <end position="667"/>
    </location>
</feature>
<feature type="transmembrane region" description="Helical" evidence="14">
    <location>
        <begin position="753"/>
        <end position="773"/>
    </location>
</feature>
<feature type="transmembrane region" description="Helical" evidence="14">
    <location>
        <begin position="829"/>
        <end position="857"/>
    </location>
</feature>
<protein>
    <submittedName>
        <fullName evidence="16">Voltage-dependent calcium channel type D subunit alpha-1</fullName>
    </submittedName>
</protein>
<keyword evidence="9 14" id="KW-1133">Transmembrane helix</keyword>
<feature type="region of interest" description="Disordered" evidence="13">
    <location>
        <begin position="370"/>
        <end position="391"/>
    </location>
</feature>
<dbReference type="STRING" id="48709.A0A1D2M1S9"/>
<dbReference type="OMA" id="CMIVAIK"/>
<feature type="compositionally biased region" description="Basic and acidic residues" evidence="13">
    <location>
        <begin position="332"/>
        <end position="345"/>
    </location>
</feature>
<dbReference type="GO" id="GO:0008331">
    <property type="term" value="F:high voltage-gated calcium channel activity"/>
    <property type="evidence" value="ECO:0007669"/>
    <property type="project" value="TreeGrafter"/>
</dbReference>
<dbReference type="FunFam" id="1.10.287.70:FF:000009">
    <property type="entry name" value="Voltage-dependent L-type calcium channel subunit alpha"/>
    <property type="match status" value="1"/>
</dbReference>
<evidence type="ECO:0000256" key="10">
    <source>
        <dbReference type="ARBA" id="ARBA00023065"/>
    </source>
</evidence>
<dbReference type="InterPro" id="IPR031649">
    <property type="entry name" value="GPHH_dom"/>
</dbReference>
<evidence type="ECO:0000313" key="17">
    <source>
        <dbReference type="Proteomes" id="UP000094527"/>
    </source>
</evidence>
<feature type="compositionally biased region" description="Basic residues" evidence="13">
    <location>
        <begin position="297"/>
        <end position="317"/>
    </location>
</feature>
<feature type="transmembrane region" description="Helical" evidence="14">
    <location>
        <begin position="785"/>
        <end position="808"/>
    </location>
</feature>
<dbReference type="Gene3D" id="6.10.250.2180">
    <property type="match status" value="1"/>
</dbReference>
<evidence type="ECO:0000256" key="5">
    <source>
        <dbReference type="ARBA" id="ARBA00022692"/>
    </source>
</evidence>
<evidence type="ECO:0000256" key="4">
    <source>
        <dbReference type="ARBA" id="ARBA00022673"/>
    </source>
</evidence>
<dbReference type="InterPro" id="IPR005821">
    <property type="entry name" value="Ion_trans_dom"/>
</dbReference>
<evidence type="ECO:0000256" key="6">
    <source>
        <dbReference type="ARBA" id="ARBA00022737"/>
    </source>
</evidence>
<comment type="subcellular location">
    <subcellularLocation>
        <location evidence="1">Membrane</location>
        <topology evidence="1">Multi-pass membrane protein</topology>
    </subcellularLocation>
</comment>
<dbReference type="Pfam" id="PF08763">
    <property type="entry name" value="Ca_chan_IQ"/>
    <property type="match status" value="1"/>
</dbReference>
<evidence type="ECO:0000256" key="13">
    <source>
        <dbReference type="SAM" id="MobiDB-lite"/>
    </source>
</evidence>
<proteinExistence type="predicted"/>
<feature type="transmembrane region" description="Helical" evidence="14">
    <location>
        <begin position="17"/>
        <end position="38"/>
    </location>
</feature>
<evidence type="ECO:0000256" key="12">
    <source>
        <dbReference type="ARBA" id="ARBA00023303"/>
    </source>
</evidence>
<feature type="transmembrane region" description="Helical" evidence="14">
    <location>
        <begin position="155"/>
        <end position="175"/>
    </location>
</feature>
<keyword evidence="2" id="KW-0813">Transport</keyword>
<dbReference type="InterPro" id="IPR050599">
    <property type="entry name" value="VDCC_alpha-1_subunit"/>
</dbReference>
<evidence type="ECO:0000256" key="3">
    <source>
        <dbReference type="ARBA" id="ARBA00022568"/>
    </source>
</evidence>
<evidence type="ECO:0000256" key="9">
    <source>
        <dbReference type="ARBA" id="ARBA00022989"/>
    </source>
</evidence>
<dbReference type="SMART" id="SM01062">
    <property type="entry name" value="Ca_chan_IQ"/>
    <property type="match status" value="1"/>
</dbReference>
<dbReference type="InterPro" id="IPR014873">
    <property type="entry name" value="VDCC_a1su_IQ"/>
</dbReference>
<evidence type="ECO:0000313" key="16">
    <source>
        <dbReference type="EMBL" id="ODM86917.1"/>
    </source>
</evidence>
<feature type="transmembrane region" description="Helical" evidence="14">
    <location>
        <begin position="50"/>
        <end position="69"/>
    </location>
</feature>
<keyword evidence="8" id="KW-0851">Voltage-gated channel</keyword>
<dbReference type="AlphaFoldDB" id="A0A1D2M1S9"/>
<dbReference type="Proteomes" id="UP000094527">
    <property type="component" value="Unassembled WGS sequence"/>
</dbReference>
<feature type="non-terminal residue" evidence="16">
    <location>
        <position position="1"/>
    </location>
</feature>
<gene>
    <name evidence="16" type="ORF">Ocin01_19765</name>
</gene>
<feature type="transmembrane region" description="Helical" evidence="14">
    <location>
        <begin position="723"/>
        <end position="741"/>
    </location>
</feature>
<keyword evidence="4" id="KW-0107">Calcium channel</keyword>
<evidence type="ECO:0000256" key="8">
    <source>
        <dbReference type="ARBA" id="ARBA00022882"/>
    </source>
</evidence>
<name>A0A1D2M1S9_ORCCI</name>